<dbReference type="InterPro" id="IPR000412">
    <property type="entry name" value="ABC_2_transport"/>
</dbReference>
<name>A0ABQ5U1Z5_9PROT</name>
<evidence type="ECO:0000256" key="7">
    <source>
        <dbReference type="ARBA" id="ARBA00022903"/>
    </source>
</evidence>
<dbReference type="PANTHER" id="PTHR30413">
    <property type="entry name" value="INNER MEMBRANE TRANSPORT PERMEASE"/>
    <property type="match status" value="1"/>
</dbReference>
<organism evidence="13 14">
    <name type="scientific">Sneathiella chinensis</name>
    <dbReference type="NCBI Taxonomy" id="349750"/>
    <lineage>
        <taxon>Bacteria</taxon>
        <taxon>Pseudomonadati</taxon>
        <taxon>Pseudomonadota</taxon>
        <taxon>Alphaproteobacteria</taxon>
        <taxon>Sneathiellales</taxon>
        <taxon>Sneathiellaceae</taxon>
        <taxon>Sneathiella</taxon>
    </lineage>
</organism>
<feature type="transmembrane region" description="Helical" evidence="11">
    <location>
        <begin position="319"/>
        <end position="337"/>
    </location>
</feature>
<accession>A0ABQ5U1Z5</accession>
<feature type="transmembrane region" description="Helical" evidence="11">
    <location>
        <begin position="142"/>
        <end position="163"/>
    </location>
</feature>
<dbReference type="Proteomes" id="UP001161409">
    <property type="component" value="Unassembled WGS sequence"/>
</dbReference>
<evidence type="ECO:0000259" key="12">
    <source>
        <dbReference type="PROSITE" id="PS51012"/>
    </source>
</evidence>
<keyword evidence="8 11" id="KW-1133">Transmembrane helix</keyword>
<evidence type="ECO:0000256" key="4">
    <source>
        <dbReference type="ARBA" id="ARBA00022475"/>
    </source>
</evidence>
<evidence type="ECO:0000313" key="14">
    <source>
        <dbReference type="Proteomes" id="UP001161409"/>
    </source>
</evidence>
<comment type="similarity">
    <text evidence="2 11">Belongs to the ABC-2 integral membrane protein family.</text>
</comment>
<dbReference type="PRINTS" id="PR00164">
    <property type="entry name" value="ABC2TRNSPORT"/>
</dbReference>
<proteinExistence type="inferred from homology"/>
<evidence type="ECO:0000256" key="6">
    <source>
        <dbReference type="ARBA" id="ARBA00022692"/>
    </source>
</evidence>
<comment type="subcellular location">
    <subcellularLocation>
        <location evidence="11">Cell inner membrane</location>
        <topology evidence="11">Multi-pass membrane protein</topology>
    </subcellularLocation>
    <subcellularLocation>
        <location evidence="1">Cell membrane</location>
        <topology evidence="1">Multi-pass membrane protein</topology>
    </subcellularLocation>
</comment>
<feature type="transmembrane region" description="Helical" evidence="11">
    <location>
        <begin position="115"/>
        <end position="136"/>
    </location>
</feature>
<keyword evidence="7" id="KW-0972">Capsule biogenesis/degradation</keyword>
<feature type="transmembrane region" description="Helical" evidence="11">
    <location>
        <begin position="229"/>
        <end position="251"/>
    </location>
</feature>
<dbReference type="PROSITE" id="PS51012">
    <property type="entry name" value="ABC_TM2"/>
    <property type="match status" value="1"/>
</dbReference>
<evidence type="ECO:0000256" key="10">
    <source>
        <dbReference type="ARBA" id="ARBA00023136"/>
    </source>
</evidence>
<keyword evidence="3 11" id="KW-0813">Transport</keyword>
<feature type="transmembrane region" description="Helical" evidence="11">
    <location>
        <begin position="196"/>
        <end position="217"/>
    </location>
</feature>
<evidence type="ECO:0000256" key="5">
    <source>
        <dbReference type="ARBA" id="ARBA00022597"/>
    </source>
</evidence>
<protein>
    <recommendedName>
        <fullName evidence="11">Transport permease protein</fullName>
    </recommendedName>
</protein>
<feature type="domain" description="ABC transmembrane type-2" evidence="12">
    <location>
        <begin position="116"/>
        <end position="339"/>
    </location>
</feature>
<reference evidence="13" key="2">
    <citation type="submission" date="2023-01" db="EMBL/GenBank/DDBJ databases">
        <title>Draft genome sequence of Sneathiella chinensis strain NBRC 103408.</title>
        <authorList>
            <person name="Sun Q."/>
            <person name="Mori K."/>
        </authorList>
    </citation>
    <scope>NUCLEOTIDE SEQUENCE</scope>
    <source>
        <strain evidence="13">NBRC 103408</strain>
    </source>
</reference>
<comment type="caution">
    <text evidence="11">Lacks conserved residue(s) required for the propagation of feature annotation.</text>
</comment>
<dbReference type="InterPro" id="IPR047817">
    <property type="entry name" value="ABC2_TM_bact-type"/>
</dbReference>
<dbReference type="PANTHER" id="PTHR30413:SF10">
    <property type="entry name" value="CAPSULE POLYSACCHARIDE EXPORT INNER-MEMBRANE PROTEIN CTRC"/>
    <property type="match status" value="1"/>
</dbReference>
<keyword evidence="4 11" id="KW-1003">Cell membrane</keyword>
<keyword evidence="5" id="KW-0762">Sugar transport</keyword>
<sequence>MWLAEVYIDLDLEILAEQQLVKLVHIKNKNTNRFGLIKKKFEGVFGRPIKPKSTPADFSYIDWSRISVPDEFVLTEDLIDVKPPRKRGENTLKILFRVVGALMLREMTTRFGRNGLGYLWVVIQQIIFISVFALLFEYRGRSLPYGVSMLAFLITGINAFFIFRNTVSQVRNALKSNISLLYYRQVSPFSIYMSRAVLETLTGIFIFGALVGISVVSGEELRMTSVLQVLGILVMLGLFGTCYGLLMATISTFVPSIKHFEQAINRILFFTSGLFYYANELPQGLREILLWNPLLHLIELLRDGFFATYTAEYASLEYVMWWTAGFLFFALILEIVGRKRMLEA</sequence>
<evidence type="ECO:0000313" key="13">
    <source>
        <dbReference type="EMBL" id="GLQ05758.1"/>
    </source>
</evidence>
<evidence type="ECO:0000256" key="2">
    <source>
        <dbReference type="ARBA" id="ARBA00007783"/>
    </source>
</evidence>
<keyword evidence="14" id="KW-1185">Reference proteome</keyword>
<evidence type="ECO:0000256" key="8">
    <source>
        <dbReference type="ARBA" id="ARBA00022989"/>
    </source>
</evidence>
<dbReference type="EMBL" id="BSNF01000001">
    <property type="protein sequence ID" value="GLQ05758.1"/>
    <property type="molecule type" value="Genomic_DNA"/>
</dbReference>
<evidence type="ECO:0000256" key="11">
    <source>
        <dbReference type="RuleBase" id="RU361157"/>
    </source>
</evidence>
<comment type="caution">
    <text evidence="13">The sequence shown here is derived from an EMBL/GenBank/DDBJ whole genome shotgun (WGS) entry which is preliminary data.</text>
</comment>
<evidence type="ECO:0000256" key="1">
    <source>
        <dbReference type="ARBA" id="ARBA00004651"/>
    </source>
</evidence>
<gene>
    <name evidence="13" type="ORF">GCM10007924_09790</name>
</gene>
<keyword evidence="9" id="KW-0625">Polysaccharide transport</keyword>
<keyword evidence="6 11" id="KW-0812">Transmembrane</keyword>
<evidence type="ECO:0000256" key="9">
    <source>
        <dbReference type="ARBA" id="ARBA00023047"/>
    </source>
</evidence>
<reference evidence="13" key="1">
    <citation type="journal article" date="2014" name="Int. J. Syst. Evol. Microbiol.">
        <title>Complete genome of a new Firmicutes species belonging to the dominant human colonic microbiota ('Ruminococcus bicirculans') reveals two chromosomes and a selective capacity to utilize plant glucans.</title>
        <authorList>
            <consortium name="NISC Comparative Sequencing Program"/>
            <person name="Wegmann U."/>
            <person name="Louis P."/>
            <person name="Goesmann A."/>
            <person name="Henrissat B."/>
            <person name="Duncan S.H."/>
            <person name="Flint H.J."/>
        </authorList>
    </citation>
    <scope>NUCLEOTIDE SEQUENCE</scope>
    <source>
        <strain evidence="13">NBRC 103408</strain>
    </source>
</reference>
<keyword evidence="10 11" id="KW-0472">Membrane</keyword>
<evidence type="ECO:0000256" key="3">
    <source>
        <dbReference type="ARBA" id="ARBA00022448"/>
    </source>
</evidence>
<dbReference type="InterPro" id="IPR013525">
    <property type="entry name" value="ABC2_TM"/>
</dbReference>
<dbReference type="Pfam" id="PF01061">
    <property type="entry name" value="ABC2_membrane"/>
    <property type="match status" value="1"/>
</dbReference>